<name>A0A0Q9XQ69_DROMO</name>
<dbReference type="AlphaFoldDB" id="A0A0Q9XQ69"/>
<evidence type="ECO:0000313" key="2">
    <source>
        <dbReference type="EMBL" id="KRG07802.1"/>
    </source>
</evidence>
<evidence type="ECO:0000256" key="1">
    <source>
        <dbReference type="SAM" id="MobiDB-lite"/>
    </source>
</evidence>
<dbReference type="EMBL" id="CH933820">
    <property type="protein sequence ID" value="KRG07802.1"/>
    <property type="molecule type" value="Genomic_DNA"/>
</dbReference>
<sequence length="213" mass="24068">MLMKVEFTTIYVETPESRGAPPYVEEPQSLPPPPAISGPEERAAPQSESEEEEMREVQSPEEERRQWEAELAEDRSPSRGQDSRREHSPFVALLDSETAAWDEGRRSPSLWTRRGERRKARAVPFESECSDEENESSPPLRRRCRRSPSESPARKVPRVDLAEVAAKLRQTGGNRNTTPFEPDQSIPEEGERARGPEQGGHDPPEEPSADLFV</sequence>
<reference evidence="2 3" key="1">
    <citation type="journal article" date="2007" name="Nature">
        <title>Evolution of genes and genomes on the Drosophila phylogeny.</title>
        <authorList>
            <consortium name="Drosophila 12 Genomes Consortium"/>
            <person name="Clark A.G."/>
            <person name="Eisen M.B."/>
            <person name="Smith D.R."/>
            <person name="Bergman C.M."/>
            <person name="Oliver B."/>
            <person name="Markow T.A."/>
            <person name="Kaufman T.C."/>
            <person name="Kellis M."/>
            <person name="Gelbart W."/>
            <person name="Iyer V.N."/>
            <person name="Pollard D.A."/>
            <person name="Sackton T.B."/>
            <person name="Larracuente A.M."/>
            <person name="Singh N.D."/>
            <person name="Abad J.P."/>
            <person name="Abt D.N."/>
            <person name="Adryan B."/>
            <person name="Aguade M."/>
            <person name="Akashi H."/>
            <person name="Anderson W.W."/>
            <person name="Aquadro C.F."/>
            <person name="Ardell D.H."/>
            <person name="Arguello R."/>
            <person name="Artieri C.G."/>
            <person name="Barbash D.A."/>
            <person name="Barker D."/>
            <person name="Barsanti P."/>
            <person name="Batterham P."/>
            <person name="Batzoglou S."/>
            <person name="Begun D."/>
            <person name="Bhutkar A."/>
            <person name="Blanco E."/>
            <person name="Bosak S.A."/>
            <person name="Bradley R.K."/>
            <person name="Brand A.D."/>
            <person name="Brent M.R."/>
            <person name="Brooks A.N."/>
            <person name="Brown R.H."/>
            <person name="Butlin R.K."/>
            <person name="Caggese C."/>
            <person name="Calvi B.R."/>
            <person name="Bernardo de Carvalho A."/>
            <person name="Caspi A."/>
            <person name="Castrezana S."/>
            <person name="Celniker S.E."/>
            <person name="Chang J.L."/>
            <person name="Chapple C."/>
            <person name="Chatterji S."/>
            <person name="Chinwalla A."/>
            <person name="Civetta A."/>
            <person name="Clifton S.W."/>
            <person name="Comeron J.M."/>
            <person name="Costello J.C."/>
            <person name="Coyne J.A."/>
            <person name="Daub J."/>
            <person name="David R.G."/>
            <person name="Delcher A.L."/>
            <person name="Delehaunty K."/>
            <person name="Do C.B."/>
            <person name="Ebling H."/>
            <person name="Edwards K."/>
            <person name="Eickbush T."/>
            <person name="Evans J.D."/>
            <person name="Filipski A."/>
            <person name="Findeiss S."/>
            <person name="Freyhult E."/>
            <person name="Fulton L."/>
            <person name="Fulton R."/>
            <person name="Garcia A.C."/>
            <person name="Gardiner A."/>
            <person name="Garfield D.A."/>
            <person name="Garvin B.E."/>
            <person name="Gibson G."/>
            <person name="Gilbert D."/>
            <person name="Gnerre S."/>
            <person name="Godfrey J."/>
            <person name="Good R."/>
            <person name="Gotea V."/>
            <person name="Gravely B."/>
            <person name="Greenberg A.J."/>
            <person name="Griffiths-Jones S."/>
            <person name="Gross S."/>
            <person name="Guigo R."/>
            <person name="Gustafson E.A."/>
            <person name="Haerty W."/>
            <person name="Hahn M.W."/>
            <person name="Halligan D.L."/>
            <person name="Halpern A.L."/>
            <person name="Halter G.M."/>
            <person name="Han M.V."/>
            <person name="Heger A."/>
            <person name="Hillier L."/>
            <person name="Hinrichs A.S."/>
            <person name="Holmes I."/>
            <person name="Hoskins R.A."/>
            <person name="Hubisz M.J."/>
            <person name="Hultmark D."/>
            <person name="Huntley M.A."/>
            <person name="Jaffe D.B."/>
            <person name="Jagadeeshan S."/>
            <person name="Jeck W.R."/>
            <person name="Johnson J."/>
            <person name="Jones C.D."/>
            <person name="Jordan W.C."/>
            <person name="Karpen G.H."/>
            <person name="Kataoka E."/>
            <person name="Keightley P.D."/>
            <person name="Kheradpour P."/>
            <person name="Kirkness E.F."/>
            <person name="Koerich L.B."/>
            <person name="Kristiansen K."/>
            <person name="Kudrna D."/>
            <person name="Kulathinal R.J."/>
            <person name="Kumar S."/>
            <person name="Kwok R."/>
            <person name="Lander E."/>
            <person name="Langley C.H."/>
            <person name="Lapoint R."/>
            <person name="Lazzaro B.P."/>
            <person name="Lee S.J."/>
            <person name="Levesque L."/>
            <person name="Li R."/>
            <person name="Lin C.F."/>
            <person name="Lin M.F."/>
            <person name="Lindblad-Toh K."/>
            <person name="Llopart A."/>
            <person name="Long M."/>
            <person name="Low L."/>
            <person name="Lozovsky E."/>
            <person name="Lu J."/>
            <person name="Luo M."/>
            <person name="Machado C.A."/>
            <person name="Makalowski W."/>
            <person name="Marzo M."/>
            <person name="Matsuda M."/>
            <person name="Matzkin L."/>
            <person name="McAllister B."/>
            <person name="McBride C.S."/>
            <person name="McKernan B."/>
            <person name="McKernan K."/>
            <person name="Mendez-Lago M."/>
            <person name="Minx P."/>
            <person name="Mollenhauer M.U."/>
            <person name="Montooth K."/>
            <person name="Mount S.M."/>
            <person name="Mu X."/>
            <person name="Myers E."/>
            <person name="Negre B."/>
            <person name="Newfeld S."/>
            <person name="Nielsen R."/>
            <person name="Noor M.A."/>
            <person name="O'Grady P."/>
            <person name="Pachter L."/>
            <person name="Papaceit M."/>
            <person name="Parisi M.J."/>
            <person name="Parisi M."/>
            <person name="Parts L."/>
            <person name="Pedersen J.S."/>
            <person name="Pesole G."/>
            <person name="Phillippy A.M."/>
            <person name="Ponting C.P."/>
            <person name="Pop M."/>
            <person name="Porcelli D."/>
            <person name="Powell J.R."/>
            <person name="Prohaska S."/>
            <person name="Pruitt K."/>
            <person name="Puig M."/>
            <person name="Quesneville H."/>
            <person name="Ram K.R."/>
            <person name="Rand D."/>
            <person name="Rasmussen M.D."/>
            <person name="Reed L.K."/>
            <person name="Reenan R."/>
            <person name="Reily A."/>
            <person name="Remington K.A."/>
            <person name="Rieger T.T."/>
            <person name="Ritchie M.G."/>
            <person name="Robin C."/>
            <person name="Rogers Y.H."/>
            <person name="Rohde C."/>
            <person name="Rozas J."/>
            <person name="Rubenfield M.J."/>
            <person name="Ruiz A."/>
            <person name="Russo S."/>
            <person name="Salzberg S.L."/>
            <person name="Sanchez-Gracia A."/>
            <person name="Saranga D.J."/>
            <person name="Sato H."/>
            <person name="Schaeffer S.W."/>
            <person name="Schatz M.C."/>
            <person name="Schlenke T."/>
            <person name="Schwartz R."/>
            <person name="Segarra C."/>
            <person name="Singh R.S."/>
            <person name="Sirot L."/>
            <person name="Sirota M."/>
            <person name="Sisneros N.B."/>
            <person name="Smith C.D."/>
            <person name="Smith T.F."/>
            <person name="Spieth J."/>
            <person name="Stage D.E."/>
            <person name="Stark A."/>
            <person name="Stephan W."/>
            <person name="Strausberg R.L."/>
            <person name="Strempel S."/>
            <person name="Sturgill D."/>
            <person name="Sutton G."/>
            <person name="Sutton G.G."/>
            <person name="Tao W."/>
            <person name="Teichmann S."/>
            <person name="Tobari Y.N."/>
            <person name="Tomimura Y."/>
            <person name="Tsolas J.M."/>
            <person name="Valente V.L."/>
            <person name="Venter E."/>
            <person name="Venter J.C."/>
            <person name="Vicario S."/>
            <person name="Vieira F.G."/>
            <person name="Vilella A.J."/>
            <person name="Villasante A."/>
            <person name="Walenz B."/>
            <person name="Wang J."/>
            <person name="Wasserman M."/>
            <person name="Watts T."/>
            <person name="Wilson D."/>
            <person name="Wilson R.K."/>
            <person name="Wing R.A."/>
            <person name="Wolfner M.F."/>
            <person name="Wong A."/>
            <person name="Wong G.K."/>
            <person name="Wu C.I."/>
            <person name="Wu G."/>
            <person name="Yamamoto D."/>
            <person name="Yang H.P."/>
            <person name="Yang S.P."/>
            <person name="Yorke J.A."/>
            <person name="Yoshida K."/>
            <person name="Zdobnov E."/>
            <person name="Zhang P."/>
            <person name="Zhang Y."/>
            <person name="Zimin A.V."/>
            <person name="Baldwin J."/>
            <person name="Abdouelleil A."/>
            <person name="Abdulkadir J."/>
            <person name="Abebe A."/>
            <person name="Abera B."/>
            <person name="Abreu J."/>
            <person name="Acer S.C."/>
            <person name="Aftuck L."/>
            <person name="Alexander A."/>
            <person name="An P."/>
            <person name="Anderson E."/>
            <person name="Anderson S."/>
            <person name="Arachi H."/>
            <person name="Azer M."/>
            <person name="Bachantsang P."/>
            <person name="Barry A."/>
            <person name="Bayul T."/>
            <person name="Berlin A."/>
            <person name="Bessette D."/>
            <person name="Bloom T."/>
            <person name="Blye J."/>
            <person name="Boguslavskiy L."/>
            <person name="Bonnet C."/>
            <person name="Boukhgalter B."/>
            <person name="Bourzgui I."/>
            <person name="Brown A."/>
            <person name="Cahill P."/>
            <person name="Channer S."/>
            <person name="Cheshatsang Y."/>
            <person name="Chuda L."/>
            <person name="Citroen M."/>
            <person name="Collymore A."/>
            <person name="Cooke P."/>
            <person name="Costello M."/>
            <person name="D'Aco K."/>
            <person name="Daza R."/>
            <person name="De Haan G."/>
            <person name="DeGray S."/>
            <person name="DeMaso C."/>
            <person name="Dhargay N."/>
            <person name="Dooley K."/>
            <person name="Dooley E."/>
            <person name="Doricent M."/>
            <person name="Dorje P."/>
            <person name="Dorjee K."/>
            <person name="Dupes A."/>
            <person name="Elong R."/>
            <person name="Falk J."/>
            <person name="Farina A."/>
            <person name="Faro S."/>
            <person name="Ferguson D."/>
            <person name="Fisher S."/>
            <person name="Foley C.D."/>
            <person name="Franke A."/>
            <person name="Friedrich D."/>
            <person name="Gadbois L."/>
            <person name="Gearin G."/>
            <person name="Gearin C.R."/>
            <person name="Giannoukos G."/>
            <person name="Goode T."/>
            <person name="Graham J."/>
            <person name="Grandbois E."/>
            <person name="Grewal S."/>
            <person name="Gyaltsen K."/>
            <person name="Hafez N."/>
            <person name="Hagos B."/>
            <person name="Hall J."/>
            <person name="Henson C."/>
            <person name="Hollinger A."/>
            <person name="Honan T."/>
            <person name="Huard M.D."/>
            <person name="Hughes L."/>
            <person name="Hurhula B."/>
            <person name="Husby M.E."/>
            <person name="Kamat A."/>
            <person name="Kanga B."/>
            <person name="Kashin S."/>
            <person name="Khazanovich D."/>
            <person name="Kisner P."/>
            <person name="Lance K."/>
            <person name="Lara M."/>
            <person name="Lee W."/>
            <person name="Lennon N."/>
            <person name="Letendre F."/>
            <person name="LeVine R."/>
            <person name="Lipovsky A."/>
            <person name="Liu X."/>
            <person name="Liu J."/>
            <person name="Liu S."/>
            <person name="Lokyitsang T."/>
            <person name="Lokyitsang Y."/>
            <person name="Lubonja R."/>
            <person name="Lui A."/>
            <person name="MacDonald P."/>
            <person name="Magnisalis V."/>
            <person name="Maru K."/>
            <person name="Matthews C."/>
            <person name="McCusker W."/>
            <person name="McDonough S."/>
            <person name="Mehta T."/>
            <person name="Meldrim J."/>
            <person name="Meneus L."/>
            <person name="Mihai O."/>
            <person name="Mihalev A."/>
            <person name="Mihova T."/>
            <person name="Mittelman R."/>
            <person name="Mlenga V."/>
            <person name="Montmayeur A."/>
            <person name="Mulrain L."/>
            <person name="Navidi A."/>
            <person name="Naylor J."/>
            <person name="Negash T."/>
            <person name="Nguyen T."/>
            <person name="Nguyen N."/>
            <person name="Nicol R."/>
            <person name="Norbu C."/>
            <person name="Norbu N."/>
            <person name="Novod N."/>
            <person name="O'Neill B."/>
            <person name="Osman S."/>
            <person name="Markiewicz E."/>
            <person name="Oyono O.L."/>
            <person name="Patti C."/>
            <person name="Phunkhang P."/>
            <person name="Pierre F."/>
            <person name="Priest M."/>
            <person name="Raghuraman S."/>
            <person name="Rege F."/>
            <person name="Reyes R."/>
            <person name="Rise C."/>
            <person name="Rogov P."/>
            <person name="Ross K."/>
            <person name="Ryan E."/>
            <person name="Settipalli S."/>
            <person name="Shea T."/>
            <person name="Sherpa N."/>
            <person name="Shi L."/>
            <person name="Shih D."/>
            <person name="Sparrow T."/>
            <person name="Spaulding J."/>
            <person name="Stalker J."/>
            <person name="Stange-Thomann N."/>
            <person name="Stavropoulos S."/>
            <person name="Stone C."/>
            <person name="Strader C."/>
            <person name="Tesfaye S."/>
            <person name="Thomson T."/>
            <person name="Thoulutsang Y."/>
            <person name="Thoulutsang D."/>
            <person name="Topham K."/>
            <person name="Topping I."/>
            <person name="Tsamla T."/>
            <person name="Vassiliev H."/>
            <person name="Vo A."/>
            <person name="Wangchuk T."/>
            <person name="Wangdi T."/>
            <person name="Weiand M."/>
            <person name="Wilkinson J."/>
            <person name="Wilson A."/>
            <person name="Yadav S."/>
            <person name="Young G."/>
            <person name="Yu Q."/>
            <person name="Zembek L."/>
            <person name="Zhong D."/>
            <person name="Zimmer A."/>
            <person name="Zwirko Z."/>
            <person name="Jaffe D.B."/>
            <person name="Alvarez P."/>
            <person name="Brockman W."/>
            <person name="Butler J."/>
            <person name="Chin C."/>
            <person name="Gnerre S."/>
            <person name="Grabherr M."/>
            <person name="Kleber M."/>
            <person name="Mauceli E."/>
            <person name="MacCallum I."/>
        </authorList>
    </citation>
    <scope>NUCLEOTIDE SEQUENCE [LARGE SCALE GENOMIC DNA]</scope>
    <source>
        <strain evidence="3">Tucson 15081-1352.22</strain>
    </source>
</reference>
<feature type="compositionally biased region" description="Basic and acidic residues" evidence="1">
    <location>
        <begin position="55"/>
        <end position="88"/>
    </location>
</feature>
<keyword evidence="3" id="KW-1185">Reference proteome</keyword>
<dbReference type="InParanoid" id="A0A0Q9XQ69"/>
<protein>
    <submittedName>
        <fullName evidence="2">Uncharacterized protein</fullName>
    </submittedName>
</protein>
<evidence type="ECO:0000313" key="3">
    <source>
        <dbReference type="Proteomes" id="UP000009192"/>
    </source>
</evidence>
<organism evidence="2 3">
    <name type="scientific">Drosophila mojavensis</name>
    <name type="common">Fruit fly</name>
    <dbReference type="NCBI Taxonomy" id="7230"/>
    <lineage>
        <taxon>Eukaryota</taxon>
        <taxon>Metazoa</taxon>
        <taxon>Ecdysozoa</taxon>
        <taxon>Arthropoda</taxon>
        <taxon>Hexapoda</taxon>
        <taxon>Insecta</taxon>
        <taxon>Pterygota</taxon>
        <taxon>Neoptera</taxon>
        <taxon>Endopterygota</taxon>
        <taxon>Diptera</taxon>
        <taxon>Brachycera</taxon>
        <taxon>Muscomorpha</taxon>
        <taxon>Ephydroidea</taxon>
        <taxon>Drosophilidae</taxon>
        <taxon>Drosophila</taxon>
    </lineage>
</organism>
<feature type="compositionally biased region" description="Basic and acidic residues" evidence="1">
    <location>
        <begin position="189"/>
        <end position="204"/>
    </location>
</feature>
<feature type="region of interest" description="Disordered" evidence="1">
    <location>
        <begin position="1"/>
        <end position="213"/>
    </location>
</feature>
<gene>
    <name evidence="2" type="primary">Dmoj\GI26512</name>
    <name evidence="2" type="ORF">Dmoj_GI26512</name>
</gene>
<accession>A0A0Q9XQ69</accession>
<dbReference type="Proteomes" id="UP000009192">
    <property type="component" value="Unassembled WGS sequence"/>
</dbReference>
<dbReference type="KEGG" id="dmo:Dmoj_GI26512"/>
<proteinExistence type="predicted"/>